<keyword evidence="6" id="KW-1133">Transmembrane helix</keyword>
<dbReference type="GO" id="GO:0006814">
    <property type="term" value="P:sodium ion transport"/>
    <property type="evidence" value="ECO:0007669"/>
    <property type="project" value="UniProtKB-KW"/>
</dbReference>
<protein>
    <submittedName>
        <fullName evidence="12">Uncharacterized protein</fullName>
    </submittedName>
</protein>
<organism evidence="12">
    <name type="scientific">Cyprideis torosa</name>
    <dbReference type="NCBI Taxonomy" id="163714"/>
    <lineage>
        <taxon>Eukaryota</taxon>
        <taxon>Metazoa</taxon>
        <taxon>Ecdysozoa</taxon>
        <taxon>Arthropoda</taxon>
        <taxon>Crustacea</taxon>
        <taxon>Oligostraca</taxon>
        <taxon>Ostracoda</taxon>
        <taxon>Podocopa</taxon>
        <taxon>Podocopida</taxon>
        <taxon>Cytherocopina</taxon>
        <taxon>Cytheroidea</taxon>
        <taxon>Cytherideidae</taxon>
        <taxon>Cyprideis</taxon>
    </lineage>
</organism>
<keyword evidence="7" id="KW-0915">Sodium</keyword>
<keyword evidence="3" id="KW-0813">Transport</keyword>
<dbReference type="Pfam" id="PF00474">
    <property type="entry name" value="SSF"/>
    <property type="match status" value="1"/>
</dbReference>
<evidence type="ECO:0000256" key="3">
    <source>
        <dbReference type="ARBA" id="ARBA00022448"/>
    </source>
</evidence>
<dbReference type="InterPro" id="IPR001734">
    <property type="entry name" value="Na/solute_symporter"/>
</dbReference>
<evidence type="ECO:0000313" key="12">
    <source>
        <dbReference type="EMBL" id="CAD7222410.1"/>
    </source>
</evidence>
<evidence type="ECO:0000256" key="8">
    <source>
        <dbReference type="ARBA" id="ARBA00023065"/>
    </source>
</evidence>
<dbReference type="Gene3D" id="1.20.1730.10">
    <property type="entry name" value="Sodium/glucose cotransporter"/>
    <property type="match status" value="1"/>
</dbReference>
<dbReference type="NCBIfam" id="TIGR00813">
    <property type="entry name" value="sss"/>
    <property type="match status" value="1"/>
</dbReference>
<dbReference type="PROSITE" id="PS50283">
    <property type="entry name" value="NA_SOLUT_SYMP_3"/>
    <property type="match status" value="1"/>
</dbReference>
<dbReference type="AlphaFoldDB" id="A0A7R8W4I1"/>
<keyword evidence="5" id="KW-0812">Transmembrane</keyword>
<evidence type="ECO:0000256" key="9">
    <source>
        <dbReference type="ARBA" id="ARBA00023136"/>
    </source>
</evidence>
<keyword evidence="10" id="KW-0739">Sodium transport</keyword>
<reference evidence="12" key="1">
    <citation type="submission" date="2020-11" db="EMBL/GenBank/DDBJ databases">
        <authorList>
            <person name="Tran Van P."/>
        </authorList>
    </citation>
    <scope>NUCLEOTIDE SEQUENCE</scope>
</reference>
<sequence>MSTEATPDLSTAVEEGQIDLVYLRSLFSWVDYVAFSVLLAVSAVIGIWYGVFKRQDTSEFLMAGRSMSTFPMAMSLIASFMSAITLLGTPAEMYQYGTIYWMIGFSYIPVMLVAMYWYMPVFYHLGVTSAYEYLEIRFSPGVRKMGSIIFATQMTMYMAIVVYAPSLALSQVTGINVYLSVSLIFGVCLFYTVLGGMKAVIWTDTVQVIIMYGAMLVVVIKGVIDEGGFARVWEINQASGRIEFFNFNPDPQVRHTVWSLIIGGYFTWIAIYGVNQAQVQRYLTVPKMKQAQNALWINMFGLFVLLTICSVSGLIIYVKYAHCDPLKAGTVKAADQLFPLFVMHTLGTLKGIPGVFVAGIFSGALSTVSSGLNSLAAITLEDFVRPLMNHFGHELSDQKSTKISKLIALTYGIISFCLVFVAEQLGDTLQAALSIFGMIGGPLLGVFTLGMFFPWANYIGAFVGAISGLLFTFWIGMGAEFYKKLGAITFEKKPMGDCSEMLGNFTTTTTLAPDVVEDLSEPLGIYRTSYMWFSMIGCFTVILVGMVTSFLTGLQNPQKLNPKTISPGAHSIMKLFPDSVRIKVNWYIGTEYDTSEDTALQDITSKSVMSLATLEKPDGISNPVYRPYGSEVY</sequence>
<dbReference type="PANTHER" id="PTHR42985">
    <property type="entry name" value="SODIUM-COUPLED MONOCARBOXYLATE TRANSPORTER"/>
    <property type="match status" value="1"/>
</dbReference>
<dbReference type="InterPro" id="IPR038377">
    <property type="entry name" value="Na/Glc_symporter_sf"/>
</dbReference>
<evidence type="ECO:0000256" key="10">
    <source>
        <dbReference type="ARBA" id="ARBA00023201"/>
    </source>
</evidence>
<evidence type="ECO:0000256" key="2">
    <source>
        <dbReference type="ARBA" id="ARBA00006434"/>
    </source>
</evidence>
<dbReference type="OrthoDB" id="6132759at2759"/>
<evidence type="ECO:0000256" key="11">
    <source>
        <dbReference type="RuleBase" id="RU362091"/>
    </source>
</evidence>
<evidence type="ECO:0000256" key="7">
    <source>
        <dbReference type="ARBA" id="ARBA00023053"/>
    </source>
</evidence>
<evidence type="ECO:0000256" key="1">
    <source>
        <dbReference type="ARBA" id="ARBA00004651"/>
    </source>
</evidence>
<gene>
    <name evidence="12" type="ORF">CTOB1V02_LOCUS419</name>
</gene>
<comment type="subcellular location">
    <subcellularLocation>
        <location evidence="1">Cell membrane</location>
        <topology evidence="1">Multi-pass membrane protein</topology>
    </subcellularLocation>
</comment>
<dbReference type="GO" id="GO:0005886">
    <property type="term" value="C:plasma membrane"/>
    <property type="evidence" value="ECO:0007669"/>
    <property type="project" value="UniProtKB-SubCell"/>
</dbReference>
<dbReference type="InterPro" id="IPR051163">
    <property type="entry name" value="Sodium:Solute_Symporter_SSF"/>
</dbReference>
<dbReference type="PANTHER" id="PTHR42985:SF39">
    <property type="entry name" value="GH10366P"/>
    <property type="match status" value="1"/>
</dbReference>
<evidence type="ECO:0000256" key="6">
    <source>
        <dbReference type="ARBA" id="ARBA00022989"/>
    </source>
</evidence>
<accession>A0A7R8W4I1</accession>
<dbReference type="GO" id="GO:0015293">
    <property type="term" value="F:symporter activity"/>
    <property type="evidence" value="ECO:0007669"/>
    <property type="project" value="TreeGrafter"/>
</dbReference>
<keyword evidence="4" id="KW-1003">Cell membrane</keyword>
<evidence type="ECO:0000256" key="5">
    <source>
        <dbReference type="ARBA" id="ARBA00022692"/>
    </source>
</evidence>
<name>A0A7R8W4I1_9CRUS</name>
<keyword evidence="9" id="KW-0472">Membrane</keyword>
<dbReference type="EMBL" id="OB660055">
    <property type="protein sequence ID" value="CAD7222410.1"/>
    <property type="molecule type" value="Genomic_DNA"/>
</dbReference>
<proteinExistence type="inferred from homology"/>
<keyword evidence="8" id="KW-0406">Ion transport</keyword>
<evidence type="ECO:0000256" key="4">
    <source>
        <dbReference type="ARBA" id="ARBA00022475"/>
    </source>
</evidence>
<comment type="similarity">
    <text evidence="2 11">Belongs to the sodium:solute symporter (SSF) (TC 2.A.21) family.</text>
</comment>
<dbReference type="CDD" id="cd11492">
    <property type="entry name" value="SLC5sbd_NIS-SMVT"/>
    <property type="match status" value="1"/>
</dbReference>